<name>A0A3S9T0J7_9FIRM</name>
<dbReference type="InterPro" id="IPR036890">
    <property type="entry name" value="HATPase_C_sf"/>
</dbReference>
<dbReference type="SUPFAM" id="SSF55874">
    <property type="entry name" value="ATPase domain of HSP90 chaperone/DNA topoisomerase II/histidine kinase"/>
    <property type="match status" value="1"/>
</dbReference>
<dbReference type="GO" id="GO:0005886">
    <property type="term" value="C:plasma membrane"/>
    <property type="evidence" value="ECO:0007669"/>
    <property type="project" value="UniProtKB-SubCell"/>
</dbReference>
<dbReference type="EC" id="2.7.13.3" evidence="3"/>
<keyword evidence="4" id="KW-1003">Cell membrane</keyword>
<keyword evidence="13 14" id="KW-0472">Membrane</keyword>
<evidence type="ECO:0000259" key="16">
    <source>
        <dbReference type="PROSITE" id="PS50885"/>
    </source>
</evidence>
<dbReference type="InterPro" id="IPR005467">
    <property type="entry name" value="His_kinase_dom"/>
</dbReference>
<dbReference type="SUPFAM" id="SSF158472">
    <property type="entry name" value="HAMP domain-like"/>
    <property type="match status" value="1"/>
</dbReference>
<evidence type="ECO:0000256" key="5">
    <source>
        <dbReference type="ARBA" id="ARBA00022553"/>
    </source>
</evidence>
<dbReference type="InterPro" id="IPR003594">
    <property type="entry name" value="HATPase_dom"/>
</dbReference>
<keyword evidence="12" id="KW-0902">Two-component regulatory system</keyword>
<evidence type="ECO:0000313" key="17">
    <source>
        <dbReference type="EMBL" id="AZR74078.1"/>
    </source>
</evidence>
<dbReference type="CDD" id="cd00075">
    <property type="entry name" value="HATPase"/>
    <property type="match status" value="1"/>
</dbReference>
<keyword evidence="8" id="KW-0547">Nucleotide-binding</keyword>
<dbReference type="OrthoDB" id="9773956at2"/>
<feature type="domain" description="HAMP" evidence="16">
    <location>
        <begin position="176"/>
        <end position="228"/>
    </location>
</feature>
<dbReference type="AlphaFoldDB" id="A0A3S9T0J7"/>
<gene>
    <name evidence="17" type="ORF">BBF96_12130</name>
</gene>
<dbReference type="SMART" id="SM00387">
    <property type="entry name" value="HATPase_c"/>
    <property type="match status" value="1"/>
</dbReference>
<evidence type="ECO:0000256" key="12">
    <source>
        <dbReference type="ARBA" id="ARBA00023012"/>
    </source>
</evidence>
<keyword evidence="11 14" id="KW-1133">Transmembrane helix</keyword>
<accession>A0A3S9T0J7</accession>
<evidence type="ECO:0000256" key="3">
    <source>
        <dbReference type="ARBA" id="ARBA00012438"/>
    </source>
</evidence>
<organism evidence="17 18">
    <name type="scientific">Anoxybacter fermentans</name>
    <dbReference type="NCBI Taxonomy" id="1323375"/>
    <lineage>
        <taxon>Bacteria</taxon>
        <taxon>Bacillati</taxon>
        <taxon>Bacillota</taxon>
        <taxon>Clostridia</taxon>
        <taxon>Halanaerobiales</taxon>
        <taxon>Anoxybacter</taxon>
    </lineage>
</organism>
<dbReference type="PROSITE" id="PS50885">
    <property type="entry name" value="HAMP"/>
    <property type="match status" value="1"/>
</dbReference>
<evidence type="ECO:0000256" key="1">
    <source>
        <dbReference type="ARBA" id="ARBA00000085"/>
    </source>
</evidence>
<dbReference type="Proteomes" id="UP000267250">
    <property type="component" value="Chromosome"/>
</dbReference>
<dbReference type="CDD" id="cd06225">
    <property type="entry name" value="HAMP"/>
    <property type="match status" value="1"/>
</dbReference>
<dbReference type="FunFam" id="1.10.287.130:FF:000001">
    <property type="entry name" value="Two-component sensor histidine kinase"/>
    <property type="match status" value="1"/>
</dbReference>
<dbReference type="EMBL" id="CP016379">
    <property type="protein sequence ID" value="AZR74078.1"/>
    <property type="molecule type" value="Genomic_DNA"/>
</dbReference>
<dbReference type="InterPro" id="IPR050398">
    <property type="entry name" value="HssS/ArlS-like"/>
</dbReference>
<reference evidence="17 18" key="1">
    <citation type="submission" date="2016-07" db="EMBL/GenBank/DDBJ databases">
        <title>Genome and transcriptome analysis of iron-reducing fermentative bacteria Anoxybacter fermentans.</title>
        <authorList>
            <person name="Zeng X."/>
            <person name="Shao Z."/>
        </authorList>
    </citation>
    <scope>NUCLEOTIDE SEQUENCE [LARGE SCALE GENOMIC DNA]</scope>
    <source>
        <strain evidence="17 18">DY22613</strain>
    </source>
</reference>
<dbReference type="PANTHER" id="PTHR45528">
    <property type="entry name" value="SENSOR HISTIDINE KINASE CPXA"/>
    <property type="match status" value="1"/>
</dbReference>
<evidence type="ECO:0000256" key="2">
    <source>
        <dbReference type="ARBA" id="ARBA00004651"/>
    </source>
</evidence>
<dbReference type="PROSITE" id="PS50109">
    <property type="entry name" value="HIS_KIN"/>
    <property type="match status" value="1"/>
</dbReference>
<evidence type="ECO:0000256" key="4">
    <source>
        <dbReference type="ARBA" id="ARBA00022475"/>
    </source>
</evidence>
<dbReference type="Pfam" id="PF00512">
    <property type="entry name" value="HisKA"/>
    <property type="match status" value="1"/>
</dbReference>
<keyword evidence="9" id="KW-0418">Kinase</keyword>
<feature type="domain" description="Histidine kinase" evidence="15">
    <location>
        <begin position="243"/>
        <end position="460"/>
    </location>
</feature>
<evidence type="ECO:0000256" key="8">
    <source>
        <dbReference type="ARBA" id="ARBA00022741"/>
    </source>
</evidence>
<keyword evidence="6" id="KW-0808">Transferase</keyword>
<feature type="transmembrane region" description="Helical" evidence="14">
    <location>
        <begin position="152"/>
        <end position="175"/>
    </location>
</feature>
<dbReference type="GO" id="GO:0000155">
    <property type="term" value="F:phosphorelay sensor kinase activity"/>
    <property type="evidence" value="ECO:0007669"/>
    <property type="project" value="InterPro"/>
</dbReference>
<keyword evidence="7 14" id="KW-0812">Transmembrane</keyword>
<evidence type="ECO:0000256" key="6">
    <source>
        <dbReference type="ARBA" id="ARBA00022679"/>
    </source>
</evidence>
<dbReference type="GO" id="GO:0005524">
    <property type="term" value="F:ATP binding"/>
    <property type="evidence" value="ECO:0007669"/>
    <property type="project" value="UniProtKB-KW"/>
</dbReference>
<evidence type="ECO:0000313" key="18">
    <source>
        <dbReference type="Proteomes" id="UP000267250"/>
    </source>
</evidence>
<evidence type="ECO:0000256" key="10">
    <source>
        <dbReference type="ARBA" id="ARBA00022840"/>
    </source>
</evidence>
<dbReference type="Pfam" id="PF00672">
    <property type="entry name" value="HAMP"/>
    <property type="match status" value="1"/>
</dbReference>
<dbReference type="SUPFAM" id="SSF47384">
    <property type="entry name" value="Homodimeric domain of signal transducing histidine kinase"/>
    <property type="match status" value="1"/>
</dbReference>
<keyword evidence="18" id="KW-1185">Reference proteome</keyword>
<evidence type="ECO:0000256" key="11">
    <source>
        <dbReference type="ARBA" id="ARBA00022989"/>
    </source>
</evidence>
<dbReference type="Gene3D" id="3.30.565.10">
    <property type="entry name" value="Histidine kinase-like ATPase, C-terminal domain"/>
    <property type="match status" value="1"/>
</dbReference>
<comment type="catalytic activity">
    <reaction evidence="1">
        <text>ATP + protein L-histidine = ADP + protein N-phospho-L-histidine.</text>
        <dbReference type="EC" id="2.7.13.3"/>
    </reaction>
</comment>
<dbReference type="Gene3D" id="6.10.340.10">
    <property type="match status" value="1"/>
</dbReference>
<dbReference type="InterPro" id="IPR036097">
    <property type="entry name" value="HisK_dim/P_sf"/>
</dbReference>
<protein>
    <recommendedName>
        <fullName evidence="3">histidine kinase</fullName>
        <ecNumber evidence="3">2.7.13.3</ecNumber>
    </recommendedName>
</protein>
<evidence type="ECO:0000256" key="7">
    <source>
        <dbReference type="ARBA" id="ARBA00022692"/>
    </source>
</evidence>
<keyword evidence="10" id="KW-0067">ATP-binding</keyword>
<dbReference type="Gene3D" id="1.10.287.130">
    <property type="match status" value="1"/>
</dbReference>
<evidence type="ECO:0000256" key="9">
    <source>
        <dbReference type="ARBA" id="ARBA00022777"/>
    </source>
</evidence>
<dbReference type="SMART" id="SM00304">
    <property type="entry name" value="HAMP"/>
    <property type="match status" value="1"/>
</dbReference>
<dbReference type="PANTHER" id="PTHR45528:SF1">
    <property type="entry name" value="SENSOR HISTIDINE KINASE CPXA"/>
    <property type="match status" value="1"/>
</dbReference>
<dbReference type="RefSeq" id="WP_127017425.1">
    <property type="nucleotide sequence ID" value="NZ_CP016379.1"/>
</dbReference>
<keyword evidence="5" id="KW-0597">Phosphoprotein</keyword>
<dbReference type="PRINTS" id="PR00344">
    <property type="entry name" value="BCTRLSENSOR"/>
</dbReference>
<dbReference type="InterPro" id="IPR003660">
    <property type="entry name" value="HAMP_dom"/>
</dbReference>
<dbReference type="SMART" id="SM00388">
    <property type="entry name" value="HisKA"/>
    <property type="match status" value="1"/>
</dbReference>
<dbReference type="InterPro" id="IPR004358">
    <property type="entry name" value="Sig_transdc_His_kin-like_C"/>
</dbReference>
<proteinExistence type="predicted"/>
<dbReference type="FunFam" id="3.30.565.10:FF:000006">
    <property type="entry name" value="Sensor histidine kinase WalK"/>
    <property type="match status" value="1"/>
</dbReference>
<evidence type="ECO:0000256" key="14">
    <source>
        <dbReference type="SAM" id="Phobius"/>
    </source>
</evidence>
<feature type="transmembrane region" description="Helical" evidence="14">
    <location>
        <begin position="12"/>
        <end position="33"/>
    </location>
</feature>
<evidence type="ECO:0000256" key="13">
    <source>
        <dbReference type="ARBA" id="ARBA00023136"/>
    </source>
</evidence>
<comment type="subcellular location">
    <subcellularLocation>
        <location evidence="2">Cell membrane</location>
        <topology evidence="2">Multi-pass membrane protein</topology>
    </subcellularLocation>
</comment>
<dbReference type="CDD" id="cd00082">
    <property type="entry name" value="HisKA"/>
    <property type="match status" value="1"/>
</dbReference>
<dbReference type="InterPro" id="IPR003661">
    <property type="entry name" value="HisK_dim/P_dom"/>
</dbReference>
<evidence type="ECO:0000259" key="15">
    <source>
        <dbReference type="PROSITE" id="PS50109"/>
    </source>
</evidence>
<sequence length="460" mass="52825">MKKSYLELRTKLSLSYIILIVVIFVVLGISIYLPMTNYLYNIFVNVIYESDSINGKIARINRTIKNHPEIPPEKILEIANELDIIQFQIEKIDNIQKGKNINPEYQQLQNFEQNYSTENIAPKELLKNVQPDSLSTILIGADYLFAKARKEIFIMLVKISVPIIFLGILLGLYISKYLTASISEMVVGARKIAEGDLNFRLSNKRKDELGQLADQFNRMAEHLQKLFEVIKNERDHLKDFIANISHELKNPLTALMSFNELLLMDSEKLAEEHRELLMESQFQIERMKWLIQNLLNLSKLDAGFIQMNFKRANIVETVQKGINALKVEQFKKDVGLELEVEFEELLVWHDVEWMIQVITNLIHNSFKFTPTGGLIKVKIFKDGEQVVIEVADNGCGMTEEELQHVFDRFYCSDHKFDSTSGSGLGLAIVKSIINLHDGEIDIQSCQGRGTVVQIKLNCKN</sequence>
<dbReference type="Pfam" id="PF02518">
    <property type="entry name" value="HATPase_c"/>
    <property type="match status" value="1"/>
</dbReference>
<dbReference type="KEGG" id="aft:BBF96_12130"/>